<dbReference type="RefSeq" id="WP_199115601.1">
    <property type="nucleotide sequence ID" value="NZ_JAELVQ010000016.1"/>
</dbReference>
<keyword evidence="1" id="KW-0812">Transmembrane</keyword>
<reference evidence="2" key="1">
    <citation type="submission" date="2020-12" db="EMBL/GenBank/DDBJ databases">
        <title>Snuella sp. nov., isolated from sediment in Incheon.</title>
        <authorList>
            <person name="Kim W."/>
        </authorList>
    </citation>
    <scope>NUCLEOTIDE SEQUENCE</scope>
    <source>
        <strain evidence="2">CAU 1569</strain>
    </source>
</reference>
<keyword evidence="3" id="KW-1185">Reference proteome</keyword>
<organism evidence="2 3">
    <name type="scientific">Snuella sedimenti</name>
    <dbReference type="NCBI Taxonomy" id="2798802"/>
    <lineage>
        <taxon>Bacteria</taxon>
        <taxon>Pseudomonadati</taxon>
        <taxon>Bacteroidota</taxon>
        <taxon>Flavobacteriia</taxon>
        <taxon>Flavobacteriales</taxon>
        <taxon>Flavobacteriaceae</taxon>
        <taxon>Snuella</taxon>
    </lineage>
</organism>
<accession>A0A8J7IYC6</accession>
<dbReference type="AlphaFoldDB" id="A0A8J7IYC6"/>
<name>A0A8J7IYC6_9FLAO</name>
<dbReference type="Proteomes" id="UP000610931">
    <property type="component" value="Unassembled WGS sequence"/>
</dbReference>
<comment type="caution">
    <text evidence="2">The sequence shown here is derived from an EMBL/GenBank/DDBJ whole genome shotgun (WGS) entry which is preliminary data.</text>
</comment>
<sequence>MKRIFVFFKSIIPSKKKWNSWKMPTRVGYVASLVVIITFIVSLFNFNSKAKPIQDINNDAGDVIYVEESKENFEGFNYEVMGRLRNAGKRIFEFDTDKFERNLFIKIDYTGSYIALINNSDVANYTGGKLIIEIENCNLEFLEFSIPALGPAPKNILKQQVEEQFKTLIFKNKDLILKRTKLCLKDFL</sequence>
<dbReference type="EMBL" id="JAELVQ010000016">
    <property type="protein sequence ID" value="MBJ6368840.1"/>
    <property type="molecule type" value="Genomic_DNA"/>
</dbReference>
<evidence type="ECO:0000313" key="3">
    <source>
        <dbReference type="Proteomes" id="UP000610931"/>
    </source>
</evidence>
<gene>
    <name evidence="2" type="ORF">JF259_12150</name>
</gene>
<proteinExistence type="predicted"/>
<evidence type="ECO:0000256" key="1">
    <source>
        <dbReference type="SAM" id="Phobius"/>
    </source>
</evidence>
<evidence type="ECO:0000313" key="2">
    <source>
        <dbReference type="EMBL" id="MBJ6368840.1"/>
    </source>
</evidence>
<keyword evidence="1" id="KW-0472">Membrane</keyword>
<keyword evidence="1" id="KW-1133">Transmembrane helix</keyword>
<protein>
    <submittedName>
        <fullName evidence="2">Uncharacterized protein</fullName>
    </submittedName>
</protein>
<feature type="transmembrane region" description="Helical" evidence="1">
    <location>
        <begin position="27"/>
        <end position="46"/>
    </location>
</feature>